<comment type="subunit">
    <text evidence="3">Homodimer.</text>
</comment>
<organism evidence="12 13">
    <name type="scientific">Noviherbaspirillum suwonense</name>
    <dbReference type="NCBI Taxonomy" id="1224511"/>
    <lineage>
        <taxon>Bacteria</taxon>
        <taxon>Pseudomonadati</taxon>
        <taxon>Pseudomonadota</taxon>
        <taxon>Betaproteobacteria</taxon>
        <taxon>Burkholderiales</taxon>
        <taxon>Oxalobacteraceae</taxon>
        <taxon>Noviherbaspirillum</taxon>
    </lineage>
</organism>
<evidence type="ECO:0000256" key="5">
    <source>
        <dbReference type="ARBA" id="ARBA00022705"/>
    </source>
</evidence>
<evidence type="ECO:0000256" key="8">
    <source>
        <dbReference type="ARBA" id="ARBA00033120"/>
    </source>
</evidence>
<keyword evidence="7 12" id="KW-0238">DNA-binding</keyword>
<dbReference type="RefSeq" id="WP_283445678.1">
    <property type="nucleotide sequence ID" value="NZ_FXUL01000045.1"/>
</dbReference>
<dbReference type="GO" id="GO:0003677">
    <property type="term" value="F:DNA binding"/>
    <property type="evidence" value="ECO:0007669"/>
    <property type="project" value="UniProtKB-KW"/>
</dbReference>
<evidence type="ECO:0000256" key="7">
    <source>
        <dbReference type="ARBA" id="ARBA00023125"/>
    </source>
</evidence>
<dbReference type="Pfam" id="PF00216">
    <property type="entry name" value="Bac_DNA_binding"/>
    <property type="match status" value="1"/>
</dbReference>
<dbReference type="PANTHER" id="PTHR33175:SF13">
    <property type="entry name" value="HISTONE-LIKE PROTEIN"/>
    <property type="match status" value="1"/>
</dbReference>
<keyword evidence="6" id="KW-0426">Late protein</keyword>
<evidence type="ECO:0000256" key="3">
    <source>
        <dbReference type="ARBA" id="ARBA00011738"/>
    </source>
</evidence>
<evidence type="ECO:0000256" key="10">
    <source>
        <dbReference type="ARBA" id="ARBA00046140"/>
    </source>
</evidence>
<dbReference type="EMBL" id="FXUL01000045">
    <property type="protein sequence ID" value="SMP81538.1"/>
    <property type="molecule type" value="Genomic_DNA"/>
</dbReference>
<name>A0ABY1QVC4_9BURK</name>
<evidence type="ECO:0000256" key="9">
    <source>
        <dbReference type="ARBA" id="ARBA00033227"/>
    </source>
</evidence>
<keyword evidence="5" id="KW-0235">DNA replication</keyword>
<comment type="subcellular location">
    <subcellularLocation>
        <location evidence="1">Virion</location>
    </subcellularLocation>
</comment>
<comment type="similarity">
    <text evidence="2 11">Belongs to the bacterial histone-like protein family.</text>
</comment>
<evidence type="ECO:0000256" key="6">
    <source>
        <dbReference type="ARBA" id="ARBA00022921"/>
    </source>
</evidence>
<evidence type="ECO:0000256" key="4">
    <source>
        <dbReference type="ARBA" id="ARBA00016145"/>
    </source>
</evidence>
<comment type="caution">
    <text evidence="12">The sequence shown here is derived from an EMBL/GenBank/DDBJ whole genome shotgun (WGS) entry which is preliminary data.</text>
</comment>
<accession>A0ABY1QVC4</accession>
<keyword evidence="13" id="KW-1185">Reference proteome</keyword>
<comment type="function">
    <text evidence="10">DNA-binding protein that plays a critical role in nucleoid compaction, genome replication and DNA replication and transcription. Binds to both ssDNA and dsDNA with a binding site covering about 15 nucleotides. Displays DNA-supercoiling activity only when associated with the viral DNA topoisomerase 2.</text>
</comment>
<dbReference type="InterPro" id="IPR010992">
    <property type="entry name" value="IHF-like_DNA-bd_dom_sf"/>
</dbReference>
<dbReference type="PRINTS" id="PR01727">
    <property type="entry name" value="DNABINDINGHU"/>
</dbReference>
<evidence type="ECO:0000256" key="1">
    <source>
        <dbReference type="ARBA" id="ARBA00004328"/>
    </source>
</evidence>
<sequence length="94" mass="9996">MKKTEVIEAIAEQTGVTRAQAKEGMEMLIGFIQTGLRKEGRFAVSGLGTFSVGKRAARTGRNPATGEKLKIKATKTAKFRAAPDLKAAAAKFKG</sequence>
<proteinExistence type="inferred from homology"/>
<evidence type="ECO:0000256" key="2">
    <source>
        <dbReference type="ARBA" id="ARBA00010529"/>
    </source>
</evidence>
<gene>
    <name evidence="12" type="ORF">SAMN06295970_1456</name>
</gene>
<evidence type="ECO:0000313" key="12">
    <source>
        <dbReference type="EMBL" id="SMP81538.1"/>
    </source>
</evidence>
<dbReference type="PANTHER" id="PTHR33175">
    <property type="entry name" value="DNA-BINDING PROTEIN HU"/>
    <property type="match status" value="1"/>
</dbReference>
<dbReference type="CDD" id="cd13831">
    <property type="entry name" value="HU"/>
    <property type="match status" value="1"/>
</dbReference>
<dbReference type="Gene3D" id="4.10.520.10">
    <property type="entry name" value="IHF-like DNA-binding proteins"/>
    <property type="match status" value="1"/>
</dbReference>
<dbReference type="InterPro" id="IPR000119">
    <property type="entry name" value="Hist_DNA-bd"/>
</dbReference>
<dbReference type="Proteomes" id="UP001158049">
    <property type="component" value="Unassembled WGS sequence"/>
</dbReference>
<reference evidence="12 13" key="1">
    <citation type="submission" date="2017-05" db="EMBL/GenBank/DDBJ databases">
        <authorList>
            <person name="Varghese N."/>
            <person name="Submissions S."/>
        </authorList>
    </citation>
    <scope>NUCLEOTIDE SEQUENCE [LARGE SCALE GENOMIC DNA]</scope>
    <source>
        <strain evidence="12 13">DSM 26001</strain>
    </source>
</reference>
<evidence type="ECO:0000256" key="11">
    <source>
        <dbReference type="RuleBase" id="RU003939"/>
    </source>
</evidence>
<dbReference type="SUPFAM" id="SSF47729">
    <property type="entry name" value="IHF-like DNA-binding proteins"/>
    <property type="match status" value="1"/>
</dbReference>
<evidence type="ECO:0000313" key="13">
    <source>
        <dbReference type="Proteomes" id="UP001158049"/>
    </source>
</evidence>
<dbReference type="SMART" id="SM00411">
    <property type="entry name" value="BHL"/>
    <property type="match status" value="1"/>
</dbReference>
<protein>
    <recommendedName>
        <fullName evidence="4">Viral histone-like protein</fullName>
    </recommendedName>
    <alternativeName>
        <fullName evidence="9">DNA-binding protein pA104R</fullName>
    </alternativeName>
    <alternativeName>
        <fullName evidence="8">pA104R</fullName>
    </alternativeName>
</protein>